<gene>
    <name evidence="12" type="ORF">EGW08_019189</name>
</gene>
<dbReference type="AlphaFoldDB" id="A0A433SUT0"/>
<dbReference type="GO" id="GO:0006888">
    <property type="term" value="P:endoplasmic reticulum to Golgi vesicle-mediated transport"/>
    <property type="evidence" value="ECO:0007669"/>
    <property type="project" value="TreeGrafter"/>
</dbReference>
<evidence type="ECO:0000256" key="9">
    <source>
        <dbReference type="SAM" id="Phobius"/>
    </source>
</evidence>
<accession>A0A433SUT0</accession>
<dbReference type="Pfam" id="PF13850">
    <property type="entry name" value="ERGIC_N"/>
    <property type="match status" value="1"/>
</dbReference>
<dbReference type="GO" id="GO:0000139">
    <property type="term" value="C:Golgi membrane"/>
    <property type="evidence" value="ECO:0007669"/>
    <property type="project" value="TreeGrafter"/>
</dbReference>
<dbReference type="InterPro" id="IPR012936">
    <property type="entry name" value="Erv_C"/>
</dbReference>
<evidence type="ECO:0000313" key="13">
    <source>
        <dbReference type="Proteomes" id="UP000271974"/>
    </source>
</evidence>
<dbReference type="GO" id="GO:0033116">
    <property type="term" value="C:endoplasmic reticulum-Golgi intermediate compartment membrane"/>
    <property type="evidence" value="ECO:0007669"/>
    <property type="project" value="UniProtKB-SubCell"/>
</dbReference>
<evidence type="ECO:0000256" key="7">
    <source>
        <dbReference type="ARBA" id="ARBA00040493"/>
    </source>
</evidence>
<dbReference type="InterPro" id="IPR039542">
    <property type="entry name" value="Erv_N"/>
</dbReference>
<dbReference type="EMBL" id="RQTK01000982">
    <property type="protein sequence ID" value="RUS73051.1"/>
    <property type="molecule type" value="Genomic_DNA"/>
</dbReference>
<evidence type="ECO:0000256" key="5">
    <source>
        <dbReference type="ARBA" id="ARBA00022989"/>
    </source>
</evidence>
<evidence type="ECO:0000313" key="12">
    <source>
        <dbReference type="EMBL" id="RUS73051.1"/>
    </source>
</evidence>
<keyword evidence="5 9" id="KW-1133">Transmembrane helix</keyword>
<comment type="subcellular location">
    <subcellularLocation>
        <location evidence="2">Endoplasmic reticulum-Golgi intermediate compartment membrane</location>
        <topology evidence="2">Multi-pass membrane protein</topology>
    </subcellularLocation>
    <subcellularLocation>
        <location evidence="1">Golgi apparatus</location>
        <location evidence="1">cis-Golgi network membrane</location>
        <topology evidence="1">Multi-pass membrane protein</topology>
    </subcellularLocation>
</comment>
<dbReference type="Pfam" id="PF07970">
    <property type="entry name" value="COPIIcoated_ERV"/>
    <property type="match status" value="1"/>
</dbReference>
<feature type="transmembrane region" description="Helical" evidence="9">
    <location>
        <begin position="27"/>
        <end position="46"/>
    </location>
</feature>
<protein>
    <recommendedName>
        <fullName evidence="7">Endoplasmic reticulum-Golgi intermediate compartment protein 3</fullName>
    </recommendedName>
</protein>
<sequence>MQTKDFFENLRRFDAYPKTLEDFRVKTYGGAAVTLISGIFMFVLFVSELNYYLTLEVHPELFVDTSRGQKLRINIDIVFPKMACGYLALDAMDVSGESQIDIDGHLLKQRLDLQGRPVSETPEQHKIGETSSEVASTPPPLDPKRCESCYGAENYEQKCCNTCDDVREAYRRKGWALQNPDTIEQCKREGWATKMEAQKNEGCKLFGYLEVNKVAGNFHIAPGKSFQQRHVHVHDMQAFSGMQFNITHRINHLSFGFDYPGIVNPLDNVYEKVESMQMMYQYFIKIVPTTYTKVNGETLYTNQFSVTKHSKSTGGVLGETGLPGVFFSYELSPMMVKYTESQRSFMHFLTGVCAIIGGIFTVASLVDSFIYHSSKVIAKKIELGKAS</sequence>
<evidence type="ECO:0000259" key="10">
    <source>
        <dbReference type="Pfam" id="PF07970"/>
    </source>
</evidence>
<evidence type="ECO:0000256" key="6">
    <source>
        <dbReference type="ARBA" id="ARBA00023136"/>
    </source>
</evidence>
<dbReference type="GO" id="GO:0030134">
    <property type="term" value="C:COPII-coated ER to Golgi transport vesicle"/>
    <property type="evidence" value="ECO:0007669"/>
    <property type="project" value="TreeGrafter"/>
</dbReference>
<keyword evidence="6 9" id="KW-0472">Membrane</keyword>
<dbReference type="GO" id="GO:0005789">
    <property type="term" value="C:endoplasmic reticulum membrane"/>
    <property type="evidence" value="ECO:0007669"/>
    <property type="project" value="TreeGrafter"/>
</dbReference>
<feature type="domain" description="Endoplasmic reticulum vesicle transporter N-terminal" evidence="11">
    <location>
        <begin position="10"/>
        <end position="99"/>
    </location>
</feature>
<comment type="caution">
    <text evidence="12">The sequence shown here is derived from an EMBL/GenBank/DDBJ whole genome shotgun (WGS) entry which is preliminary data.</text>
</comment>
<dbReference type="GO" id="GO:0006890">
    <property type="term" value="P:retrograde vesicle-mediated transport, Golgi to endoplasmic reticulum"/>
    <property type="evidence" value="ECO:0007669"/>
    <property type="project" value="TreeGrafter"/>
</dbReference>
<evidence type="ECO:0000256" key="8">
    <source>
        <dbReference type="SAM" id="MobiDB-lite"/>
    </source>
</evidence>
<feature type="transmembrane region" description="Helical" evidence="9">
    <location>
        <begin position="345"/>
        <end position="366"/>
    </location>
</feature>
<evidence type="ECO:0000256" key="3">
    <source>
        <dbReference type="ARBA" id="ARBA00005648"/>
    </source>
</evidence>
<dbReference type="PANTHER" id="PTHR10984:SF25">
    <property type="entry name" value="ENDOPLASMIC RETICULUM-GOLGI INTERMEDIATE COMPARTMENT PROTEIN 3"/>
    <property type="match status" value="1"/>
</dbReference>
<proteinExistence type="inferred from homology"/>
<feature type="region of interest" description="Disordered" evidence="8">
    <location>
        <begin position="117"/>
        <end position="139"/>
    </location>
</feature>
<feature type="domain" description="Endoplasmic reticulum vesicle transporter C-terminal" evidence="10">
    <location>
        <begin position="149"/>
        <end position="367"/>
    </location>
</feature>
<comment type="similarity">
    <text evidence="3">Belongs to the ERGIC family.</text>
</comment>
<evidence type="ECO:0000256" key="1">
    <source>
        <dbReference type="ARBA" id="ARBA00004257"/>
    </source>
</evidence>
<dbReference type="OrthoDB" id="270930at2759"/>
<reference evidence="12 13" key="1">
    <citation type="submission" date="2019-01" db="EMBL/GenBank/DDBJ databases">
        <title>A draft genome assembly of the solar-powered sea slug Elysia chlorotica.</title>
        <authorList>
            <person name="Cai H."/>
            <person name="Li Q."/>
            <person name="Fang X."/>
            <person name="Li J."/>
            <person name="Curtis N.E."/>
            <person name="Altenburger A."/>
            <person name="Shibata T."/>
            <person name="Feng M."/>
            <person name="Maeda T."/>
            <person name="Schwartz J.A."/>
            <person name="Shigenobu S."/>
            <person name="Lundholm N."/>
            <person name="Nishiyama T."/>
            <person name="Yang H."/>
            <person name="Hasebe M."/>
            <person name="Li S."/>
            <person name="Pierce S.K."/>
            <person name="Wang J."/>
        </authorList>
    </citation>
    <scope>NUCLEOTIDE SEQUENCE [LARGE SCALE GENOMIC DNA]</scope>
    <source>
        <strain evidence="12">EC2010</strain>
        <tissue evidence="12">Whole organism of an adult</tissue>
    </source>
</reference>
<name>A0A433SUT0_ELYCH</name>
<keyword evidence="13" id="KW-1185">Reference proteome</keyword>
<dbReference type="PANTHER" id="PTHR10984">
    <property type="entry name" value="ENDOPLASMIC RETICULUM-GOLGI INTERMEDIATE COMPARTMENT PROTEIN"/>
    <property type="match status" value="1"/>
</dbReference>
<evidence type="ECO:0000256" key="2">
    <source>
        <dbReference type="ARBA" id="ARBA00004457"/>
    </source>
</evidence>
<evidence type="ECO:0000259" key="11">
    <source>
        <dbReference type="Pfam" id="PF13850"/>
    </source>
</evidence>
<dbReference type="STRING" id="188477.A0A433SUT0"/>
<keyword evidence="4 9" id="KW-0812">Transmembrane</keyword>
<organism evidence="12 13">
    <name type="scientific">Elysia chlorotica</name>
    <name type="common">Eastern emerald elysia</name>
    <name type="synonym">Sea slug</name>
    <dbReference type="NCBI Taxonomy" id="188477"/>
    <lineage>
        <taxon>Eukaryota</taxon>
        <taxon>Metazoa</taxon>
        <taxon>Spiralia</taxon>
        <taxon>Lophotrochozoa</taxon>
        <taxon>Mollusca</taxon>
        <taxon>Gastropoda</taxon>
        <taxon>Heterobranchia</taxon>
        <taxon>Euthyneura</taxon>
        <taxon>Panpulmonata</taxon>
        <taxon>Sacoglossa</taxon>
        <taxon>Placobranchoidea</taxon>
        <taxon>Plakobranchidae</taxon>
        <taxon>Elysia</taxon>
    </lineage>
</organism>
<evidence type="ECO:0000256" key="4">
    <source>
        <dbReference type="ARBA" id="ARBA00022692"/>
    </source>
</evidence>
<dbReference type="Proteomes" id="UP000271974">
    <property type="component" value="Unassembled WGS sequence"/>
</dbReference>
<dbReference type="InterPro" id="IPR045888">
    <property type="entry name" value="Erv"/>
</dbReference>